<dbReference type="InterPro" id="IPR005338">
    <property type="entry name" value="Anhydro_N_Ac-Mur_kinase"/>
</dbReference>
<dbReference type="Gene3D" id="3.30.420.40">
    <property type="match status" value="2"/>
</dbReference>
<evidence type="ECO:0000313" key="2">
    <source>
        <dbReference type="EMBL" id="RDE18015.1"/>
    </source>
</evidence>
<dbReference type="GO" id="GO:0006040">
    <property type="term" value="P:amino sugar metabolic process"/>
    <property type="evidence" value="ECO:0007669"/>
    <property type="project" value="InterPro"/>
</dbReference>
<keyword evidence="1 2" id="KW-0808">Transferase</keyword>
<dbReference type="EC" id="2.7.1.170" evidence="1"/>
<dbReference type="OrthoDB" id="9763949at2"/>
<organism evidence="2 3">
    <name type="scientific">Motiliproteus coralliicola</name>
    <dbReference type="NCBI Taxonomy" id="2283196"/>
    <lineage>
        <taxon>Bacteria</taxon>
        <taxon>Pseudomonadati</taxon>
        <taxon>Pseudomonadota</taxon>
        <taxon>Gammaproteobacteria</taxon>
        <taxon>Oceanospirillales</taxon>
        <taxon>Oceanospirillaceae</taxon>
        <taxon>Motiliproteus</taxon>
    </lineage>
</organism>
<dbReference type="RefSeq" id="WP_114697133.1">
    <property type="nucleotide sequence ID" value="NZ_QQOH01000006.1"/>
</dbReference>
<keyword evidence="1" id="KW-0067">ATP-binding</keyword>
<keyword evidence="1 2" id="KW-0418">Kinase</keyword>
<comment type="catalytic activity">
    <reaction evidence="1">
        <text>1,6-anhydro-N-acetyl-beta-muramate + ATP + H2O = N-acetyl-D-muramate 6-phosphate + ADP + H(+)</text>
        <dbReference type="Rhea" id="RHEA:24952"/>
        <dbReference type="ChEBI" id="CHEBI:15377"/>
        <dbReference type="ChEBI" id="CHEBI:15378"/>
        <dbReference type="ChEBI" id="CHEBI:30616"/>
        <dbReference type="ChEBI" id="CHEBI:58690"/>
        <dbReference type="ChEBI" id="CHEBI:58722"/>
        <dbReference type="ChEBI" id="CHEBI:456216"/>
        <dbReference type="EC" id="2.7.1.170"/>
    </reaction>
</comment>
<dbReference type="GO" id="GO:0097175">
    <property type="term" value="P:1,6-anhydro-N-acetyl-beta-muramic acid catabolic process"/>
    <property type="evidence" value="ECO:0007669"/>
    <property type="project" value="UniProtKB-UniRule"/>
</dbReference>
<feature type="binding site" evidence="1">
    <location>
        <begin position="14"/>
        <end position="21"/>
    </location>
    <ligand>
        <name>ATP</name>
        <dbReference type="ChEBI" id="CHEBI:30616"/>
    </ligand>
</feature>
<dbReference type="NCBIfam" id="NF007148">
    <property type="entry name" value="PRK09585.3-2"/>
    <property type="match status" value="1"/>
</dbReference>
<dbReference type="HAMAP" id="MF_01270">
    <property type="entry name" value="AnhMurNAc_kinase"/>
    <property type="match status" value="1"/>
</dbReference>
<evidence type="ECO:0000313" key="3">
    <source>
        <dbReference type="Proteomes" id="UP000253769"/>
    </source>
</evidence>
<comment type="pathway">
    <text evidence="1">Amino-sugar metabolism; 1,6-anhydro-N-acetylmuramate degradation.</text>
</comment>
<dbReference type="Proteomes" id="UP000253769">
    <property type="component" value="Unassembled WGS sequence"/>
</dbReference>
<comment type="pathway">
    <text evidence="1">Cell wall biogenesis; peptidoglycan recycling.</text>
</comment>
<comment type="function">
    <text evidence="1">Catalyzes the specific phosphorylation of 1,6-anhydro-N-acetylmuramic acid (anhMurNAc) with the simultaneous cleavage of the 1,6-anhydro ring, generating MurNAc-6-P. Is required for the utilization of anhMurNAc either imported from the medium or derived from its own cell wall murein, and thus plays a role in cell wall recycling.</text>
</comment>
<reference evidence="2 3" key="1">
    <citation type="submission" date="2018-07" db="EMBL/GenBank/DDBJ databases">
        <title>Motiliproteus coralliicola sp. nov., a bacterium isolated from Coral.</title>
        <authorList>
            <person name="Wang G."/>
        </authorList>
    </citation>
    <scope>NUCLEOTIDE SEQUENCE [LARGE SCALE GENOMIC DNA]</scope>
    <source>
        <strain evidence="2 3">C34</strain>
    </source>
</reference>
<sequence>MAELSGYFIGLMSGTSLDGIDAVIVRLDSEATAAEQSTRLELIDSISQPLPTELRQQILQLTQPGDNEIELLGQVDVAFSRLQAEIVNQLLQQSGIKPEQIRAIGSHGQTLRHRPEQPIPFTLQVGDPNTLAEATGICVVADVRRRDLAAGGQGAPLVPAFHAQLFRHPEHQRAIVNIGGMANVTLLPADASSPVIGYDTGPGNVLLDSWIQRHQQQPFDRNGDWAGSGRCDQQLLQQLLSLDYFRQPAPKSTGREQFNIDWLDQQLSLQSLSLRPEDVQATLLEFSARTIADALQQHQPGPSQLFVCGGGAHNQLLMLRLQNLLPKITLSSTATLGLEPDWVEACAFAWLAQRCLAQLPGNLPAVTGARGERILGGIYPA</sequence>
<accession>A0A369WEX6</accession>
<comment type="caution">
    <text evidence="2">The sequence shown here is derived from an EMBL/GenBank/DDBJ whole genome shotgun (WGS) entry which is preliminary data.</text>
</comment>
<proteinExistence type="inferred from homology"/>
<dbReference type="Pfam" id="PF03702">
    <property type="entry name" value="AnmK"/>
    <property type="match status" value="1"/>
</dbReference>
<protein>
    <recommendedName>
        <fullName evidence="1">Anhydro-N-acetylmuramic acid kinase</fullName>
        <ecNumber evidence="1">2.7.1.170</ecNumber>
    </recommendedName>
    <alternativeName>
        <fullName evidence="1">AnhMurNAc kinase</fullName>
    </alternativeName>
</protein>
<name>A0A369WEX6_9GAMM</name>
<dbReference type="PANTHER" id="PTHR30605:SF0">
    <property type="entry name" value="ANHYDRO-N-ACETYLMURAMIC ACID KINASE"/>
    <property type="match status" value="1"/>
</dbReference>
<dbReference type="GO" id="GO:0016301">
    <property type="term" value="F:kinase activity"/>
    <property type="evidence" value="ECO:0007669"/>
    <property type="project" value="UniProtKB-KW"/>
</dbReference>
<keyword evidence="3" id="KW-1185">Reference proteome</keyword>
<dbReference type="PANTHER" id="PTHR30605">
    <property type="entry name" value="ANHYDRO-N-ACETYLMURAMIC ACID KINASE"/>
    <property type="match status" value="1"/>
</dbReference>
<dbReference type="UniPathway" id="UPA00544"/>
<dbReference type="SUPFAM" id="SSF53067">
    <property type="entry name" value="Actin-like ATPase domain"/>
    <property type="match status" value="1"/>
</dbReference>
<dbReference type="GO" id="GO:0005524">
    <property type="term" value="F:ATP binding"/>
    <property type="evidence" value="ECO:0007669"/>
    <property type="project" value="UniProtKB-UniRule"/>
</dbReference>
<keyword evidence="1" id="KW-0547">Nucleotide-binding</keyword>
<dbReference type="NCBIfam" id="NF007139">
    <property type="entry name" value="PRK09585.1-3"/>
    <property type="match status" value="1"/>
</dbReference>
<dbReference type="GO" id="GO:0009254">
    <property type="term" value="P:peptidoglycan turnover"/>
    <property type="evidence" value="ECO:0007669"/>
    <property type="project" value="UniProtKB-UniRule"/>
</dbReference>
<dbReference type="AlphaFoldDB" id="A0A369WEX6"/>
<dbReference type="EMBL" id="QQOH01000006">
    <property type="protein sequence ID" value="RDE18015.1"/>
    <property type="molecule type" value="Genomic_DNA"/>
</dbReference>
<comment type="similarity">
    <text evidence="1">Belongs to the anhydro-N-acetylmuramic acid kinase family.</text>
</comment>
<dbReference type="InterPro" id="IPR043129">
    <property type="entry name" value="ATPase_NBD"/>
</dbReference>
<gene>
    <name evidence="1" type="primary">anmK</name>
    <name evidence="2" type="ORF">DV711_17975</name>
</gene>
<evidence type="ECO:0000256" key="1">
    <source>
        <dbReference type="HAMAP-Rule" id="MF_01270"/>
    </source>
</evidence>
<keyword evidence="1" id="KW-0119">Carbohydrate metabolism</keyword>
<dbReference type="GO" id="GO:0016773">
    <property type="term" value="F:phosphotransferase activity, alcohol group as acceptor"/>
    <property type="evidence" value="ECO:0007669"/>
    <property type="project" value="UniProtKB-UniRule"/>
</dbReference>
<dbReference type="CDD" id="cd24050">
    <property type="entry name" value="ASKHA_NBD_ANMK"/>
    <property type="match status" value="1"/>
</dbReference>
<dbReference type="UniPathway" id="UPA00343"/>